<dbReference type="EMBL" id="CP117167">
    <property type="protein sequence ID" value="WCT14506.1"/>
    <property type="molecule type" value="Genomic_DNA"/>
</dbReference>
<keyword evidence="1" id="KW-0812">Transmembrane</keyword>
<evidence type="ECO:0008006" key="4">
    <source>
        <dbReference type="Google" id="ProtNLM"/>
    </source>
</evidence>
<feature type="transmembrane region" description="Helical" evidence="1">
    <location>
        <begin position="75"/>
        <end position="99"/>
    </location>
</feature>
<evidence type="ECO:0000256" key="1">
    <source>
        <dbReference type="SAM" id="Phobius"/>
    </source>
</evidence>
<accession>A0ABY7TDG8</accession>
<evidence type="ECO:0000313" key="3">
    <source>
        <dbReference type="Proteomes" id="UP001216139"/>
    </source>
</evidence>
<sequence>MFYFLILIAVLLFVAHVVLLIASFVGPKFGSSRYFYSHLTLWLTGITVCILAVLYSGEHRSGFLDYFNTPSRVVMIIVFTFALSLVAHGIVKFIVLPLVKKNRVGVH</sequence>
<dbReference type="Proteomes" id="UP001216139">
    <property type="component" value="Chromosome"/>
</dbReference>
<keyword evidence="3" id="KW-1185">Reference proteome</keyword>
<gene>
    <name evidence="2" type="ORF">PQO05_11235</name>
</gene>
<keyword evidence="1" id="KW-1133">Transmembrane helix</keyword>
<name>A0ABY7TDG8_9SPHI</name>
<organism evidence="2 3">
    <name type="scientific">Mucilaginibacter jinjuensis</name>
    <dbReference type="NCBI Taxonomy" id="1176721"/>
    <lineage>
        <taxon>Bacteria</taxon>
        <taxon>Pseudomonadati</taxon>
        <taxon>Bacteroidota</taxon>
        <taxon>Sphingobacteriia</taxon>
        <taxon>Sphingobacteriales</taxon>
        <taxon>Sphingobacteriaceae</taxon>
        <taxon>Mucilaginibacter</taxon>
    </lineage>
</organism>
<evidence type="ECO:0000313" key="2">
    <source>
        <dbReference type="EMBL" id="WCT14506.1"/>
    </source>
</evidence>
<dbReference type="RefSeq" id="WP_273633007.1">
    <property type="nucleotide sequence ID" value="NZ_CP117167.1"/>
</dbReference>
<keyword evidence="1" id="KW-0472">Membrane</keyword>
<protein>
    <recommendedName>
        <fullName evidence="4">Integral membrane protein</fullName>
    </recommendedName>
</protein>
<reference evidence="2 3" key="1">
    <citation type="submission" date="2023-02" db="EMBL/GenBank/DDBJ databases">
        <title>Genome sequence of Mucilaginibacter jinjuensis strain KACC 16571.</title>
        <authorList>
            <person name="Kim S."/>
            <person name="Heo J."/>
            <person name="Kwon S.-W."/>
        </authorList>
    </citation>
    <scope>NUCLEOTIDE SEQUENCE [LARGE SCALE GENOMIC DNA]</scope>
    <source>
        <strain evidence="2 3">KACC 16571</strain>
    </source>
</reference>
<feature type="transmembrane region" description="Helical" evidence="1">
    <location>
        <begin position="34"/>
        <end position="55"/>
    </location>
</feature>
<feature type="transmembrane region" description="Helical" evidence="1">
    <location>
        <begin position="6"/>
        <end position="27"/>
    </location>
</feature>
<proteinExistence type="predicted"/>